<evidence type="ECO:0000256" key="1">
    <source>
        <dbReference type="SAM" id="MobiDB-lite"/>
    </source>
</evidence>
<reference evidence="2" key="1">
    <citation type="submission" date="2018-02" db="EMBL/GenBank/DDBJ databases">
        <title>Rhizophora mucronata_Transcriptome.</title>
        <authorList>
            <person name="Meera S.P."/>
            <person name="Sreeshan A."/>
            <person name="Augustine A."/>
        </authorList>
    </citation>
    <scope>NUCLEOTIDE SEQUENCE</scope>
    <source>
        <tissue evidence="2">Leaf</tissue>
    </source>
</reference>
<feature type="region of interest" description="Disordered" evidence="1">
    <location>
        <begin position="1"/>
        <end position="30"/>
    </location>
</feature>
<dbReference type="EMBL" id="GGEC01079155">
    <property type="protein sequence ID" value="MBX59639.1"/>
    <property type="molecule type" value="Transcribed_RNA"/>
</dbReference>
<organism evidence="2">
    <name type="scientific">Rhizophora mucronata</name>
    <name type="common">Asiatic mangrove</name>
    <dbReference type="NCBI Taxonomy" id="61149"/>
    <lineage>
        <taxon>Eukaryota</taxon>
        <taxon>Viridiplantae</taxon>
        <taxon>Streptophyta</taxon>
        <taxon>Embryophyta</taxon>
        <taxon>Tracheophyta</taxon>
        <taxon>Spermatophyta</taxon>
        <taxon>Magnoliopsida</taxon>
        <taxon>eudicotyledons</taxon>
        <taxon>Gunneridae</taxon>
        <taxon>Pentapetalae</taxon>
        <taxon>rosids</taxon>
        <taxon>fabids</taxon>
        <taxon>Malpighiales</taxon>
        <taxon>Rhizophoraceae</taxon>
        <taxon>Rhizophora</taxon>
    </lineage>
</organism>
<sequence length="30" mass="3581">MKQREIINRPTTKHNKKQQATTALKLNELF</sequence>
<accession>A0A2P2PYA7</accession>
<name>A0A2P2PYA7_RHIMU</name>
<proteinExistence type="predicted"/>
<protein>
    <submittedName>
        <fullName evidence="2">Uncharacterized protein</fullName>
    </submittedName>
</protein>
<evidence type="ECO:0000313" key="2">
    <source>
        <dbReference type="EMBL" id="MBX59639.1"/>
    </source>
</evidence>
<dbReference type="AlphaFoldDB" id="A0A2P2PYA7"/>